<feature type="compositionally biased region" description="Low complexity" evidence="1">
    <location>
        <begin position="34"/>
        <end position="47"/>
    </location>
</feature>
<gene>
    <name evidence="3" type="ORF">MSPICULIGERA_LOCUS4144</name>
</gene>
<sequence length="245" mass="27286">MGARFSYPSLQHVVLVAGLAAVIWWYFYMGPAAGGAPPNRRPTTTASTKKKKDKKSKSTKHSTCKPSKKKSKDSKRKVRAPLTPEKKRALASKEQAPQPQPSDTDLNTAKAVSPRQSTVDTPDLIAKVSKDDQGYGSMCYCRDAAHRNTYDPEQAKFNPALIYQMTATKLGPMRYEAYKAKEIHMYQGEKGSQLCEAARGEEKLPDIGQSYLTALEPILHALEYGDRHAALIDDLIRNYDYLETS</sequence>
<dbReference type="Proteomes" id="UP001177023">
    <property type="component" value="Unassembled WGS sequence"/>
</dbReference>
<reference evidence="3" key="1">
    <citation type="submission" date="2023-06" db="EMBL/GenBank/DDBJ databases">
        <authorList>
            <person name="Delattre M."/>
        </authorList>
    </citation>
    <scope>NUCLEOTIDE SEQUENCE</scope>
    <source>
        <strain evidence="3">AF72</strain>
    </source>
</reference>
<protein>
    <submittedName>
        <fullName evidence="3">Uncharacterized protein</fullName>
    </submittedName>
</protein>
<evidence type="ECO:0000256" key="1">
    <source>
        <dbReference type="SAM" id="MobiDB-lite"/>
    </source>
</evidence>
<keyword evidence="2" id="KW-0812">Transmembrane</keyword>
<comment type="caution">
    <text evidence="3">The sequence shown here is derived from an EMBL/GenBank/DDBJ whole genome shotgun (WGS) entry which is preliminary data.</text>
</comment>
<name>A0AA36CAS4_9BILA</name>
<feature type="non-terminal residue" evidence="3">
    <location>
        <position position="245"/>
    </location>
</feature>
<feature type="compositionally biased region" description="Basic residues" evidence="1">
    <location>
        <begin position="48"/>
        <end position="79"/>
    </location>
</feature>
<dbReference type="EMBL" id="CATQJA010001055">
    <property type="protein sequence ID" value="CAJ0565505.1"/>
    <property type="molecule type" value="Genomic_DNA"/>
</dbReference>
<proteinExistence type="predicted"/>
<feature type="compositionally biased region" description="Polar residues" evidence="1">
    <location>
        <begin position="95"/>
        <end position="107"/>
    </location>
</feature>
<keyword evidence="2" id="KW-0472">Membrane</keyword>
<organism evidence="3 4">
    <name type="scientific">Mesorhabditis spiculigera</name>
    <dbReference type="NCBI Taxonomy" id="96644"/>
    <lineage>
        <taxon>Eukaryota</taxon>
        <taxon>Metazoa</taxon>
        <taxon>Ecdysozoa</taxon>
        <taxon>Nematoda</taxon>
        <taxon>Chromadorea</taxon>
        <taxon>Rhabditida</taxon>
        <taxon>Rhabditina</taxon>
        <taxon>Rhabditomorpha</taxon>
        <taxon>Rhabditoidea</taxon>
        <taxon>Rhabditidae</taxon>
        <taxon>Mesorhabditinae</taxon>
        <taxon>Mesorhabditis</taxon>
    </lineage>
</organism>
<keyword evidence="2" id="KW-1133">Transmembrane helix</keyword>
<keyword evidence="4" id="KW-1185">Reference proteome</keyword>
<evidence type="ECO:0000256" key="2">
    <source>
        <dbReference type="SAM" id="Phobius"/>
    </source>
</evidence>
<dbReference type="AlphaFoldDB" id="A0AA36CAS4"/>
<evidence type="ECO:0000313" key="4">
    <source>
        <dbReference type="Proteomes" id="UP001177023"/>
    </source>
</evidence>
<feature type="region of interest" description="Disordered" evidence="1">
    <location>
        <begin position="34"/>
        <end position="123"/>
    </location>
</feature>
<accession>A0AA36CAS4</accession>
<feature type="transmembrane region" description="Helical" evidence="2">
    <location>
        <begin position="12"/>
        <end position="29"/>
    </location>
</feature>
<evidence type="ECO:0000313" key="3">
    <source>
        <dbReference type="EMBL" id="CAJ0565505.1"/>
    </source>
</evidence>